<evidence type="ECO:0000313" key="1">
    <source>
        <dbReference type="EMBL" id="KKB07557.1"/>
    </source>
</evidence>
<name>A0A0F5FH96_9HYPH</name>
<proteinExistence type="predicted"/>
<gene>
    <name evidence="1" type="ORF">VE26_12560</name>
</gene>
<dbReference type="STRING" id="429727.VE26_12560"/>
<comment type="caution">
    <text evidence="1">The sequence shown here is derived from an EMBL/GenBank/DDBJ whole genome shotgun (WGS) entry which is preliminary data.</text>
</comment>
<accession>A0A0F5FH96</accession>
<reference evidence="1 2" key="1">
    <citation type="submission" date="2015-03" db="EMBL/GenBank/DDBJ databases">
        <authorList>
            <person name="Hassan Y."/>
            <person name="Lepp D."/>
            <person name="Li X.-Z."/>
            <person name="Zhou T."/>
        </authorList>
    </citation>
    <scope>NUCLEOTIDE SEQUENCE [LARGE SCALE GENOMIC DNA]</scope>
    <source>
        <strain evidence="1 2">IPL18</strain>
    </source>
</reference>
<dbReference type="OrthoDB" id="7277765at2"/>
<dbReference type="RefSeq" id="WP_046105587.1">
    <property type="nucleotide sequence ID" value="NZ_JZEY01000061.1"/>
</dbReference>
<protein>
    <submittedName>
        <fullName evidence="1">Uncharacterized protein</fullName>
    </submittedName>
</protein>
<sequence length="207" mass="22843">MPAKPKPNLPTDLVREWPLPVAATLGSSVRAKGLVLEVRAGLPLNVRKTLDVIAGAMVLRLPVEARTEFAKASSIVAQKLDGIEDLPIIPREIEDILSISTTERHRWLKDGRLPSAGTRTVKLAGRAKKITFHVFDPRMVENVLNEDRVTTWREDDAIAAAENRRKAAGKAKCLKAEKKERAGVASKGETQTGLKGWDEFERLGLLR</sequence>
<dbReference type="EMBL" id="JZEY01000061">
    <property type="protein sequence ID" value="KKB07557.1"/>
    <property type="molecule type" value="Genomic_DNA"/>
</dbReference>
<keyword evidence="2" id="KW-1185">Reference proteome</keyword>
<dbReference type="AlphaFoldDB" id="A0A0F5FH96"/>
<organism evidence="1 2">
    <name type="scientific">Devosia chinhatensis</name>
    <dbReference type="NCBI Taxonomy" id="429727"/>
    <lineage>
        <taxon>Bacteria</taxon>
        <taxon>Pseudomonadati</taxon>
        <taxon>Pseudomonadota</taxon>
        <taxon>Alphaproteobacteria</taxon>
        <taxon>Hyphomicrobiales</taxon>
        <taxon>Devosiaceae</taxon>
        <taxon>Devosia</taxon>
    </lineage>
</organism>
<evidence type="ECO:0000313" key="2">
    <source>
        <dbReference type="Proteomes" id="UP000033649"/>
    </source>
</evidence>
<dbReference type="Proteomes" id="UP000033649">
    <property type="component" value="Unassembled WGS sequence"/>
</dbReference>
<dbReference type="PATRIC" id="fig|429727.3.peg.2585"/>